<dbReference type="InterPro" id="IPR006311">
    <property type="entry name" value="TAT_signal"/>
</dbReference>
<dbReference type="RefSeq" id="WP_200353440.1">
    <property type="nucleotide sequence ID" value="NZ_JAENIL010000001.1"/>
</dbReference>
<dbReference type="PROSITE" id="PS51318">
    <property type="entry name" value="TAT"/>
    <property type="match status" value="1"/>
</dbReference>
<name>A0A934RQU2_9BACT</name>
<evidence type="ECO:0000313" key="2">
    <source>
        <dbReference type="EMBL" id="MBK1875222.1"/>
    </source>
</evidence>
<evidence type="ECO:0000313" key="3">
    <source>
        <dbReference type="Proteomes" id="UP000617628"/>
    </source>
</evidence>
<dbReference type="GO" id="GO:0000166">
    <property type="term" value="F:nucleotide binding"/>
    <property type="evidence" value="ECO:0007669"/>
    <property type="project" value="InterPro"/>
</dbReference>
<dbReference type="PANTHER" id="PTHR43818:SF10">
    <property type="entry name" value="NADH-DEPENDENT DEHYDROGENASE-RELATED"/>
    <property type="match status" value="1"/>
</dbReference>
<dbReference type="SUPFAM" id="SSF55347">
    <property type="entry name" value="Glyceraldehyde-3-phosphate dehydrogenase-like, C-terminal domain"/>
    <property type="match status" value="1"/>
</dbReference>
<dbReference type="Gene3D" id="3.40.50.720">
    <property type="entry name" value="NAD(P)-binding Rossmann-like Domain"/>
    <property type="match status" value="1"/>
</dbReference>
<dbReference type="AlphaFoldDB" id="A0A934RQU2"/>
<accession>A0A934RQU2</accession>
<dbReference type="SUPFAM" id="SSF51735">
    <property type="entry name" value="NAD(P)-binding Rossmann-fold domains"/>
    <property type="match status" value="1"/>
</dbReference>
<feature type="domain" description="Gfo/Idh/MocA-like oxidoreductase N-terminal" evidence="1">
    <location>
        <begin position="38"/>
        <end position="157"/>
    </location>
</feature>
<gene>
    <name evidence="2" type="ORF">JIN87_00010</name>
</gene>
<dbReference type="Gene3D" id="3.30.360.10">
    <property type="entry name" value="Dihydrodipicolinate Reductase, domain 2"/>
    <property type="match status" value="1"/>
</dbReference>
<dbReference type="EMBL" id="JAENIL010000001">
    <property type="protein sequence ID" value="MBK1875222.1"/>
    <property type="molecule type" value="Genomic_DNA"/>
</dbReference>
<reference evidence="2" key="1">
    <citation type="submission" date="2021-01" db="EMBL/GenBank/DDBJ databases">
        <title>Modified the classification status of verrucomicrobia.</title>
        <authorList>
            <person name="Feng X."/>
        </authorList>
    </citation>
    <scope>NUCLEOTIDE SEQUENCE</scope>
    <source>
        <strain evidence="2">KCTC 13126</strain>
    </source>
</reference>
<proteinExistence type="predicted"/>
<keyword evidence="3" id="KW-1185">Reference proteome</keyword>
<sequence>MPELNRRNFVKTAALATAAFTPARFAIGKAGIPANSRLNIAMIGAGNIAGMAYGGCKGENIVALADVDSAMFHQKKEDHPEVLKAKTFADFRVMLDKMGKEIDAVCINTPDHTHFSATMHAMEMGMHVCTQKPLTHNIWQARTLQKAKKKYKVTTQMAVQGHTFDGIRQMKEWYEADVFGQIREAHSWIEGPKWRQFDGKHWYFHKPSAFPPKKSLPPSSLNWDLWLGPNAGETPFHELYHPLSWRGFNAFGNGLFGDWMPHISDAPVWILDLFEPVVVELEEKEGGNDWVVPDGNRVRWEFKKRGSKAPCTFYWHNGDSSYAPKTPEGWTWGKLPNRGTLYFGDKALGYTDGRSNNPRLGNKEDMKEFKKNGYPAEKYERIKGGPFVEWIKAIKGEGPEPGANFDFSAPYTEMMLIGVLAARFGGRIEWDPKKGITNRPELNKYVRPDNVREGWDYGQNLWKKKSKFARY</sequence>
<evidence type="ECO:0000259" key="1">
    <source>
        <dbReference type="Pfam" id="PF01408"/>
    </source>
</evidence>
<comment type="caution">
    <text evidence="2">The sequence shown here is derived from an EMBL/GenBank/DDBJ whole genome shotgun (WGS) entry which is preliminary data.</text>
</comment>
<protein>
    <submittedName>
        <fullName evidence="2">Gfo/Idh/MocA family oxidoreductase</fullName>
    </submittedName>
</protein>
<organism evidence="2 3">
    <name type="scientific">Pelagicoccus mobilis</name>
    <dbReference type="NCBI Taxonomy" id="415221"/>
    <lineage>
        <taxon>Bacteria</taxon>
        <taxon>Pseudomonadati</taxon>
        <taxon>Verrucomicrobiota</taxon>
        <taxon>Opitutia</taxon>
        <taxon>Puniceicoccales</taxon>
        <taxon>Pelagicoccaceae</taxon>
        <taxon>Pelagicoccus</taxon>
    </lineage>
</organism>
<dbReference type="InterPro" id="IPR000683">
    <property type="entry name" value="Gfo/Idh/MocA-like_OxRdtase_N"/>
</dbReference>
<dbReference type="Proteomes" id="UP000617628">
    <property type="component" value="Unassembled WGS sequence"/>
</dbReference>
<dbReference type="InterPro" id="IPR050463">
    <property type="entry name" value="Gfo/Idh/MocA_oxidrdct_glycsds"/>
</dbReference>
<dbReference type="PANTHER" id="PTHR43818">
    <property type="entry name" value="BCDNA.GH03377"/>
    <property type="match status" value="1"/>
</dbReference>
<dbReference type="Pfam" id="PF01408">
    <property type="entry name" value="GFO_IDH_MocA"/>
    <property type="match status" value="1"/>
</dbReference>
<dbReference type="InterPro" id="IPR036291">
    <property type="entry name" value="NAD(P)-bd_dom_sf"/>
</dbReference>